<evidence type="ECO:0000313" key="2">
    <source>
        <dbReference type="Proteomes" id="UP000031443"/>
    </source>
</evidence>
<accession>M7AL56</accession>
<dbReference type="Proteomes" id="UP000031443">
    <property type="component" value="Unassembled WGS sequence"/>
</dbReference>
<dbReference type="AlphaFoldDB" id="M7AL56"/>
<reference evidence="2" key="1">
    <citation type="journal article" date="2013" name="Nat. Genet.">
        <title>The draft genomes of soft-shell turtle and green sea turtle yield insights into the development and evolution of the turtle-specific body plan.</title>
        <authorList>
            <person name="Wang Z."/>
            <person name="Pascual-Anaya J."/>
            <person name="Zadissa A."/>
            <person name="Li W."/>
            <person name="Niimura Y."/>
            <person name="Huang Z."/>
            <person name="Li C."/>
            <person name="White S."/>
            <person name="Xiong Z."/>
            <person name="Fang D."/>
            <person name="Wang B."/>
            <person name="Ming Y."/>
            <person name="Chen Y."/>
            <person name="Zheng Y."/>
            <person name="Kuraku S."/>
            <person name="Pignatelli M."/>
            <person name="Herrero J."/>
            <person name="Beal K."/>
            <person name="Nozawa M."/>
            <person name="Li Q."/>
            <person name="Wang J."/>
            <person name="Zhang H."/>
            <person name="Yu L."/>
            <person name="Shigenobu S."/>
            <person name="Wang J."/>
            <person name="Liu J."/>
            <person name="Flicek P."/>
            <person name="Searle S."/>
            <person name="Wang J."/>
            <person name="Kuratani S."/>
            <person name="Yin Y."/>
            <person name="Aken B."/>
            <person name="Zhang G."/>
            <person name="Irie N."/>
        </authorList>
    </citation>
    <scope>NUCLEOTIDE SEQUENCE [LARGE SCALE GENOMIC DNA]</scope>
</reference>
<proteinExistence type="predicted"/>
<protein>
    <submittedName>
        <fullName evidence="1">Tripartite motif-containing protein 15</fullName>
    </submittedName>
</protein>
<name>M7AL56_CHEMY</name>
<dbReference type="InterPro" id="IPR050143">
    <property type="entry name" value="TRIM/RBCC"/>
</dbReference>
<dbReference type="EMBL" id="KB585660">
    <property type="protein sequence ID" value="EMP25886.1"/>
    <property type="molecule type" value="Genomic_DNA"/>
</dbReference>
<sequence>MSSSNSTPVAGQCQLTQEQVETKRLKILSESEQLWQFLEEQKPLLLARLEELDKEIEKRRDENIAKLLEELSCLNDMISELEGKCQQPASEFLQAVDEGIDHRSQDGVEDGGYFVQVSQCSSVWEHVDNE</sequence>
<dbReference type="PANTHER" id="PTHR24103">
    <property type="entry name" value="E3 UBIQUITIN-PROTEIN LIGASE TRIM"/>
    <property type="match status" value="1"/>
</dbReference>
<organism evidence="1 2">
    <name type="scientific">Chelonia mydas</name>
    <name type="common">Green sea-turtle</name>
    <name type="synonym">Chelonia agassizi</name>
    <dbReference type="NCBI Taxonomy" id="8469"/>
    <lineage>
        <taxon>Eukaryota</taxon>
        <taxon>Metazoa</taxon>
        <taxon>Chordata</taxon>
        <taxon>Craniata</taxon>
        <taxon>Vertebrata</taxon>
        <taxon>Euteleostomi</taxon>
        <taxon>Archelosauria</taxon>
        <taxon>Testudinata</taxon>
        <taxon>Testudines</taxon>
        <taxon>Cryptodira</taxon>
        <taxon>Durocryptodira</taxon>
        <taxon>Americhelydia</taxon>
        <taxon>Chelonioidea</taxon>
        <taxon>Cheloniidae</taxon>
        <taxon>Chelonia</taxon>
    </lineage>
</organism>
<gene>
    <name evidence="1" type="ORF">UY3_17020</name>
</gene>
<evidence type="ECO:0000313" key="1">
    <source>
        <dbReference type="EMBL" id="EMP25886.1"/>
    </source>
</evidence>
<keyword evidence="2" id="KW-1185">Reference proteome</keyword>